<evidence type="ECO:0000256" key="8">
    <source>
        <dbReference type="HAMAP-Rule" id="MF_00211"/>
    </source>
</evidence>
<dbReference type="InterPro" id="IPR017459">
    <property type="entry name" value="Glycosyl_Trfase_fam3_N_dom"/>
</dbReference>
<comment type="subunit">
    <text evidence="8">Homodimer.</text>
</comment>
<evidence type="ECO:0000259" key="11">
    <source>
        <dbReference type="Pfam" id="PF02885"/>
    </source>
</evidence>
<dbReference type="InterPro" id="IPR005940">
    <property type="entry name" value="Anthranilate_Pribosyl_Tfrase"/>
</dbReference>
<dbReference type="Pfam" id="PF00591">
    <property type="entry name" value="Glycos_transf_3"/>
    <property type="match status" value="1"/>
</dbReference>
<keyword evidence="4 8" id="KW-0328">Glycosyltransferase</keyword>
<feature type="compositionally biased region" description="Polar residues" evidence="9">
    <location>
        <begin position="340"/>
        <end position="355"/>
    </location>
</feature>
<dbReference type="UniPathway" id="UPA00035">
    <property type="reaction ID" value="UER00041"/>
</dbReference>
<keyword evidence="3 8" id="KW-0028">Amino-acid biosynthesis</keyword>
<evidence type="ECO:0000313" key="13">
    <source>
        <dbReference type="Proteomes" id="UP000006622"/>
    </source>
</evidence>
<dbReference type="Proteomes" id="UP000006622">
    <property type="component" value="Chromosome"/>
</dbReference>
<evidence type="ECO:0000256" key="9">
    <source>
        <dbReference type="SAM" id="MobiDB-lite"/>
    </source>
</evidence>
<dbReference type="OrthoDB" id="8214at2157"/>
<feature type="binding site" evidence="8">
    <location>
        <begin position="89"/>
        <end position="92"/>
    </location>
    <ligand>
        <name>5-phospho-alpha-D-ribose 1-diphosphate</name>
        <dbReference type="ChEBI" id="CHEBI:58017"/>
    </ligand>
</feature>
<dbReference type="NCBIfam" id="TIGR01245">
    <property type="entry name" value="trpD"/>
    <property type="match status" value="1"/>
</dbReference>
<dbReference type="HOGENOM" id="CLU_034315_2_1_2"/>
<evidence type="ECO:0000256" key="7">
    <source>
        <dbReference type="ARBA" id="ARBA00023141"/>
    </source>
</evidence>
<dbReference type="Gene3D" id="1.20.970.10">
    <property type="entry name" value="Transferase, Pyrimidine Nucleoside Phosphorylase, Chain C"/>
    <property type="match status" value="1"/>
</dbReference>
<reference evidence="12" key="1">
    <citation type="submission" date="2010-07" db="EMBL/GenBank/DDBJ databases">
        <title>The complete genome of Methanosalsum zhilinae DSM 4017.</title>
        <authorList>
            <consortium name="US DOE Joint Genome Institute (JGI-PGF)"/>
            <person name="Lucas S."/>
            <person name="Copeland A."/>
            <person name="Lapidus A."/>
            <person name="Glavina del Rio T."/>
            <person name="Dalin E."/>
            <person name="Tice H."/>
            <person name="Bruce D."/>
            <person name="Goodwin L."/>
            <person name="Pitluck S."/>
            <person name="Kyrpides N."/>
            <person name="Mavromatis K."/>
            <person name="Ovchinnikova G."/>
            <person name="Daligault H."/>
            <person name="Detter J.C."/>
            <person name="Han C."/>
            <person name="Tapia R."/>
            <person name="Larimer F."/>
            <person name="Land M."/>
            <person name="Hauser L."/>
            <person name="Markowitz V."/>
            <person name="Cheng J.-F."/>
            <person name="Hugenholtz P."/>
            <person name="Woyke T."/>
            <person name="Wu D."/>
            <person name="Spring S."/>
            <person name="Schueler E."/>
            <person name="Brambilla E."/>
            <person name="Klenk H.-P."/>
            <person name="Eisen J.A."/>
        </authorList>
    </citation>
    <scope>NUCLEOTIDE SEQUENCE</scope>
    <source>
        <strain evidence="12">DSM 4017</strain>
    </source>
</reference>
<dbReference type="PANTHER" id="PTHR43285:SF2">
    <property type="entry name" value="ANTHRANILATE PHOSPHORIBOSYLTRANSFERASE"/>
    <property type="match status" value="1"/>
</dbReference>
<evidence type="ECO:0000256" key="1">
    <source>
        <dbReference type="ARBA" id="ARBA00004907"/>
    </source>
</evidence>
<evidence type="ECO:0000256" key="3">
    <source>
        <dbReference type="ARBA" id="ARBA00022605"/>
    </source>
</evidence>
<dbReference type="GeneID" id="10821774"/>
<dbReference type="FunFam" id="3.40.1030.10:FF:000002">
    <property type="entry name" value="Anthranilate phosphoribosyltransferase"/>
    <property type="match status" value="1"/>
</dbReference>
<dbReference type="STRING" id="679901.Mzhil_0177"/>
<feature type="region of interest" description="Disordered" evidence="9">
    <location>
        <begin position="334"/>
        <end position="355"/>
    </location>
</feature>
<feature type="binding site" evidence="8">
    <location>
        <position position="87"/>
    </location>
    <ligand>
        <name>5-phospho-alpha-D-ribose 1-diphosphate</name>
        <dbReference type="ChEBI" id="CHEBI:58017"/>
    </ligand>
</feature>
<comment type="caution">
    <text evidence="8">Lacks conserved residue(s) required for the propagation of feature annotation.</text>
</comment>
<feature type="binding site" evidence="8">
    <location>
        <position position="79"/>
    </location>
    <ligand>
        <name>5-phospho-alpha-D-ribose 1-diphosphate</name>
        <dbReference type="ChEBI" id="CHEBI:58017"/>
    </ligand>
</feature>
<evidence type="ECO:0000313" key="12">
    <source>
        <dbReference type="EMBL" id="AEH60057.1"/>
    </source>
</evidence>
<protein>
    <recommendedName>
        <fullName evidence="2 8">Anthranilate phosphoribosyltransferase</fullName>
        <ecNumber evidence="2 8">2.4.2.18</ecNumber>
    </recommendedName>
</protein>
<gene>
    <name evidence="8" type="primary">trpD</name>
    <name evidence="12" type="ordered locus">Mzhil_0177</name>
</gene>
<dbReference type="PANTHER" id="PTHR43285">
    <property type="entry name" value="ANTHRANILATE PHOSPHORIBOSYLTRANSFERASE"/>
    <property type="match status" value="1"/>
</dbReference>
<dbReference type="SUPFAM" id="SSF52418">
    <property type="entry name" value="Nucleoside phosphorylase/phosphoribosyltransferase catalytic domain"/>
    <property type="match status" value="1"/>
</dbReference>
<feature type="binding site" evidence="8">
    <location>
        <position position="79"/>
    </location>
    <ligand>
        <name>anthranilate</name>
        <dbReference type="ChEBI" id="CHEBI:16567"/>
        <label>1</label>
    </ligand>
</feature>
<dbReference type="GO" id="GO:0005829">
    <property type="term" value="C:cytosol"/>
    <property type="evidence" value="ECO:0007669"/>
    <property type="project" value="TreeGrafter"/>
</dbReference>
<accession>F7XN99</accession>
<evidence type="ECO:0000256" key="2">
    <source>
        <dbReference type="ARBA" id="ARBA00011948"/>
    </source>
</evidence>
<keyword evidence="6 8" id="KW-0822">Tryptophan biosynthesis</keyword>
<feature type="domain" description="Glycosyl transferase family 3" evidence="10">
    <location>
        <begin position="72"/>
        <end position="321"/>
    </location>
</feature>
<dbReference type="AlphaFoldDB" id="F7XN99"/>
<feature type="binding site" evidence="8">
    <location>
        <begin position="82"/>
        <end position="83"/>
    </location>
    <ligand>
        <name>5-phospho-alpha-D-ribose 1-diphosphate</name>
        <dbReference type="ChEBI" id="CHEBI:58017"/>
    </ligand>
</feature>
<name>F7XN99_METZD</name>
<evidence type="ECO:0000256" key="6">
    <source>
        <dbReference type="ARBA" id="ARBA00022822"/>
    </source>
</evidence>
<evidence type="ECO:0000259" key="10">
    <source>
        <dbReference type="Pfam" id="PF00591"/>
    </source>
</evidence>
<proteinExistence type="inferred from homology"/>
<comment type="catalytic activity">
    <reaction evidence="8">
        <text>N-(5-phospho-beta-D-ribosyl)anthranilate + diphosphate = 5-phospho-alpha-D-ribose 1-diphosphate + anthranilate</text>
        <dbReference type="Rhea" id="RHEA:11768"/>
        <dbReference type="ChEBI" id="CHEBI:16567"/>
        <dbReference type="ChEBI" id="CHEBI:18277"/>
        <dbReference type="ChEBI" id="CHEBI:33019"/>
        <dbReference type="ChEBI" id="CHEBI:58017"/>
        <dbReference type="EC" id="2.4.2.18"/>
    </reaction>
</comment>
<keyword evidence="13" id="KW-1185">Reference proteome</keyword>
<comment type="function">
    <text evidence="8">Catalyzes the transfer of the phosphoribosyl group of 5-phosphorylribose-1-pyrophosphate (PRPP) to anthranilate to yield N-(5'-phosphoribosyl)-anthranilate (PRA).</text>
</comment>
<dbReference type="Gene3D" id="3.40.1030.10">
    <property type="entry name" value="Nucleoside phosphorylase/phosphoribosyltransferase catalytic domain"/>
    <property type="match status" value="1"/>
</dbReference>
<comment type="pathway">
    <text evidence="1 8">Amino-acid biosynthesis; L-tryptophan biosynthesis; L-tryptophan from chorismate: step 2/5.</text>
</comment>
<feature type="binding site" evidence="8">
    <location>
        <position position="119"/>
    </location>
    <ligand>
        <name>5-phospho-alpha-D-ribose 1-diphosphate</name>
        <dbReference type="ChEBI" id="CHEBI:58017"/>
    </ligand>
</feature>
<dbReference type="GO" id="GO:0000287">
    <property type="term" value="F:magnesium ion binding"/>
    <property type="evidence" value="ECO:0007669"/>
    <property type="project" value="UniProtKB-UniRule"/>
</dbReference>
<sequence>MRSCIQKITSGQSLSVAEAEKAVSMIFSSATDAQIGAFLMALKMKGPTYDEIAGFAMGMKKAGKRIYPDVNGTMVDTCGTGGDLHNTINVSTAAAIVTAAAGVPVAKHGNHSVTSLSGSADVLNSLGIKIDCSPEAVKCSIEKVGIGFMLAPVFHPSMKRVAGLRKEMGVHTIFNILGPLTNPAGAEAQVIGVYDKNLCKPIAHVLQKLGCKRAMVVHGDRMDEISNISDTYAAELDDGVIRTYTLTPQQLGIKKATAPEIVGGTPEENARDILYILNGEKGPKRDIVVINAAASLYVAGAVSSVREGVEMAQELIDSNKAMEKLREFRDFSHSRGKYNETGTTPRKNMRNEVSC</sequence>
<organism evidence="12 13">
    <name type="scientific">Methanosalsum zhilinae (strain DSM 4017 / NBRC 107636 / OCM 62 / WeN5)</name>
    <name type="common">Methanohalophilus zhilinae</name>
    <dbReference type="NCBI Taxonomy" id="679901"/>
    <lineage>
        <taxon>Archaea</taxon>
        <taxon>Methanobacteriati</taxon>
        <taxon>Methanobacteriota</taxon>
        <taxon>Stenosarchaea group</taxon>
        <taxon>Methanomicrobia</taxon>
        <taxon>Methanosarcinales</taxon>
        <taxon>Methanosarcinaceae</taxon>
        <taxon>Methanosalsum</taxon>
    </lineage>
</organism>
<dbReference type="InterPro" id="IPR035902">
    <property type="entry name" value="Nuc_phospho_transferase"/>
</dbReference>
<feature type="binding site" evidence="8">
    <location>
        <position position="110"/>
    </location>
    <ligand>
        <name>anthranilate</name>
        <dbReference type="ChEBI" id="CHEBI:16567"/>
        <label>1</label>
    </ligand>
</feature>
<dbReference type="InterPro" id="IPR036320">
    <property type="entry name" value="Glycosyl_Trfase_fam3_N_dom_sf"/>
</dbReference>
<feature type="binding site" evidence="8">
    <location>
        <position position="165"/>
    </location>
    <ligand>
        <name>anthranilate</name>
        <dbReference type="ChEBI" id="CHEBI:16567"/>
        <label>2</label>
    </ligand>
</feature>
<dbReference type="EMBL" id="CP002101">
    <property type="protein sequence ID" value="AEH60057.1"/>
    <property type="molecule type" value="Genomic_DNA"/>
</dbReference>
<dbReference type="SUPFAM" id="SSF47648">
    <property type="entry name" value="Nucleoside phosphorylase/phosphoribosyltransferase N-terminal domain"/>
    <property type="match status" value="1"/>
</dbReference>
<evidence type="ECO:0000256" key="5">
    <source>
        <dbReference type="ARBA" id="ARBA00022679"/>
    </source>
</evidence>
<dbReference type="InterPro" id="IPR000312">
    <property type="entry name" value="Glycosyl_Trfase_fam3"/>
</dbReference>
<feature type="binding site" evidence="8">
    <location>
        <position position="223"/>
    </location>
    <ligand>
        <name>Mg(2+)</name>
        <dbReference type="ChEBI" id="CHEBI:18420"/>
        <label>2</label>
    </ligand>
</feature>
<dbReference type="Pfam" id="PF02885">
    <property type="entry name" value="Glycos_trans_3N"/>
    <property type="match status" value="1"/>
</dbReference>
<comment type="similarity">
    <text evidence="8">Belongs to the anthranilate phosphoribosyltransferase family.</text>
</comment>
<dbReference type="GO" id="GO:0000162">
    <property type="term" value="P:L-tryptophan biosynthetic process"/>
    <property type="evidence" value="ECO:0007669"/>
    <property type="project" value="UniProtKB-UniRule"/>
</dbReference>
<dbReference type="RefSeq" id="WP_013897496.1">
    <property type="nucleotide sequence ID" value="NC_015676.1"/>
</dbReference>
<feature type="binding site" evidence="8">
    <location>
        <position position="224"/>
    </location>
    <ligand>
        <name>Mg(2+)</name>
        <dbReference type="ChEBI" id="CHEBI:18420"/>
        <label>2</label>
    </ligand>
</feature>
<feature type="binding site" evidence="8">
    <location>
        <begin position="107"/>
        <end position="115"/>
    </location>
    <ligand>
        <name>5-phospho-alpha-D-ribose 1-diphosphate</name>
        <dbReference type="ChEBI" id="CHEBI:58017"/>
    </ligand>
</feature>
<keyword evidence="5 8" id="KW-0808">Transferase</keyword>
<feature type="binding site" evidence="8">
    <location>
        <position position="224"/>
    </location>
    <ligand>
        <name>Mg(2+)</name>
        <dbReference type="ChEBI" id="CHEBI:18420"/>
        <label>1</label>
    </ligand>
</feature>
<evidence type="ECO:0000256" key="4">
    <source>
        <dbReference type="ARBA" id="ARBA00022676"/>
    </source>
</evidence>
<keyword evidence="8" id="KW-0460">Magnesium</keyword>
<dbReference type="GO" id="GO:0004048">
    <property type="term" value="F:anthranilate phosphoribosyltransferase activity"/>
    <property type="evidence" value="ECO:0007669"/>
    <property type="project" value="UniProtKB-UniRule"/>
</dbReference>
<keyword evidence="7 8" id="KW-0057">Aromatic amino acid biosynthesis</keyword>
<dbReference type="EC" id="2.4.2.18" evidence="2 8"/>
<dbReference type="HAMAP" id="MF_00211">
    <property type="entry name" value="TrpD"/>
    <property type="match status" value="1"/>
</dbReference>
<comment type="cofactor">
    <cofactor evidence="8">
        <name>Mg(2+)</name>
        <dbReference type="ChEBI" id="CHEBI:18420"/>
    </cofactor>
    <text evidence="8">Binds 2 magnesium ions per monomer.</text>
</comment>
<feature type="domain" description="Glycosyl transferase family 3 N-terminal" evidence="11">
    <location>
        <begin position="3"/>
        <end position="63"/>
    </location>
</feature>
<dbReference type="KEGG" id="mzh:Mzhil_0177"/>
<keyword evidence="8" id="KW-0479">Metal-binding</keyword>
<feature type="binding site" evidence="8">
    <location>
        <position position="91"/>
    </location>
    <ligand>
        <name>Mg(2+)</name>
        <dbReference type="ChEBI" id="CHEBI:18420"/>
        <label>1</label>
    </ligand>
</feature>